<reference evidence="3 4" key="1">
    <citation type="submission" date="2016-11" db="EMBL/GenBank/DDBJ databases">
        <title>Complete genome sequence of the aerobically denitrifying bacterium Chelatococcus daeguensis TAD1.</title>
        <authorList>
            <person name="Yang Y."/>
            <person name="Huang S."/>
            <person name="Lin E."/>
        </authorList>
    </citation>
    <scope>NUCLEOTIDE SEQUENCE [LARGE SCALE GENOMIC DNA]</scope>
    <source>
        <strain evidence="3 4">TAD1</strain>
    </source>
</reference>
<name>A0AAC9JSQ3_9HYPH</name>
<evidence type="ECO:0000256" key="1">
    <source>
        <dbReference type="SAM" id="MobiDB-lite"/>
    </source>
</evidence>
<dbReference type="EMBL" id="CP018095">
    <property type="protein sequence ID" value="APF37659.1"/>
    <property type="molecule type" value="Genomic_DNA"/>
</dbReference>
<dbReference type="KEGG" id="cdq:BOQ54_10245"/>
<dbReference type="RefSeq" id="WP_071923847.1">
    <property type="nucleotide sequence ID" value="NZ_CP018095.1"/>
</dbReference>
<feature type="transmembrane region" description="Helical" evidence="2">
    <location>
        <begin position="58"/>
        <end position="76"/>
    </location>
</feature>
<evidence type="ECO:0000256" key="2">
    <source>
        <dbReference type="SAM" id="Phobius"/>
    </source>
</evidence>
<protein>
    <submittedName>
        <fullName evidence="3">Uncharacterized protein</fullName>
    </submittedName>
</protein>
<keyword evidence="2" id="KW-0812">Transmembrane</keyword>
<proteinExistence type="predicted"/>
<keyword evidence="4" id="KW-1185">Reference proteome</keyword>
<evidence type="ECO:0000313" key="3">
    <source>
        <dbReference type="EMBL" id="APF37659.1"/>
    </source>
</evidence>
<gene>
    <name evidence="3" type="ORF">BOQ54_10245</name>
</gene>
<accession>A0AAC9JSQ3</accession>
<keyword evidence="2" id="KW-0472">Membrane</keyword>
<dbReference type="AlphaFoldDB" id="A0AAC9JSQ3"/>
<feature type="region of interest" description="Disordered" evidence="1">
    <location>
        <begin position="15"/>
        <end position="54"/>
    </location>
</feature>
<sequence length="91" mass="9547">MERLRRYIDLGKTGDKVPFPDPAAAPLGTDDEAARTPTTAAEVHSESRTLTPQPHSRRAIIVAAGIAGAAVVFIMLSRPSGEEPRQAVGGA</sequence>
<keyword evidence="2" id="KW-1133">Transmembrane helix</keyword>
<evidence type="ECO:0000313" key="4">
    <source>
        <dbReference type="Proteomes" id="UP000182703"/>
    </source>
</evidence>
<organism evidence="3 4">
    <name type="scientific">Chelatococcus daeguensis</name>
    <dbReference type="NCBI Taxonomy" id="444444"/>
    <lineage>
        <taxon>Bacteria</taxon>
        <taxon>Pseudomonadati</taxon>
        <taxon>Pseudomonadota</taxon>
        <taxon>Alphaproteobacteria</taxon>
        <taxon>Hyphomicrobiales</taxon>
        <taxon>Chelatococcaceae</taxon>
        <taxon>Chelatococcus</taxon>
    </lineage>
</organism>
<dbReference type="Proteomes" id="UP000182703">
    <property type="component" value="Chromosome"/>
</dbReference>